<dbReference type="Pfam" id="PF00578">
    <property type="entry name" value="AhpC-TSA"/>
    <property type="match status" value="1"/>
</dbReference>
<dbReference type="InterPro" id="IPR013766">
    <property type="entry name" value="Thioredoxin_domain"/>
</dbReference>
<gene>
    <name evidence="2" type="ORF">JL193_08250</name>
</gene>
<dbReference type="Gene3D" id="3.40.30.10">
    <property type="entry name" value="Glutaredoxin"/>
    <property type="match status" value="1"/>
</dbReference>
<keyword evidence="3" id="KW-1185">Reference proteome</keyword>
<name>A0ABX7T155_9FLAO</name>
<dbReference type="InterPro" id="IPR036249">
    <property type="entry name" value="Thioredoxin-like_sf"/>
</dbReference>
<dbReference type="CDD" id="cd02966">
    <property type="entry name" value="TlpA_like_family"/>
    <property type="match status" value="1"/>
</dbReference>
<dbReference type="InterPro" id="IPR050553">
    <property type="entry name" value="Thioredoxin_ResA/DsbE_sf"/>
</dbReference>
<dbReference type="PANTHER" id="PTHR42852:SF13">
    <property type="entry name" value="PROTEIN DIPZ"/>
    <property type="match status" value="1"/>
</dbReference>
<evidence type="ECO:0000313" key="2">
    <source>
        <dbReference type="EMBL" id="QTD39213.1"/>
    </source>
</evidence>
<dbReference type="PANTHER" id="PTHR42852">
    <property type="entry name" value="THIOL:DISULFIDE INTERCHANGE PROTEIN DSBE"/>
    <property type="match status" value="1"/>
</dbReference>
<dbReference type="RefSeq" id="WP_207973321.1">
    <property type="nucleotide sequence ID" value="NZ_CP071795.1"/>
</dbReference>
<dbReference type="InterPro" id="IPR000866">
    <property type="entry name" value="AhpC/TSA"/>
</dbReference>
<dbReference type="PROSITE" id="PS51352">
    <property type="entry name" value="THIOREDOXIN_2"/>
    <property type="match status" value="1"/>
</dbReference>
<protein>
    <submittedName>
        <fullName evidence="2">TlpA family protein disulfide reductase</fullName>
    </submittedName>
</protein>
<evidence type="ECO:0000259" key="1">
    <source>
        <dbReference type="PROSITE" id="PS51352"/>
    </source>
</evidence>
<organism evidence="2 3">
    <name type="scientific">Polaribacter batillariae</name>
    <dbReference type="NCBI Taxonomy" id="2808900"/>
    <lineage>
        <taxon>Bacteria</taxon>
        <taxon>Pseudomonadati</taxon>
        <taxon>Bacteroidota</taxon>
        <taxon>Flavobacteriia</taxon>
        <taxon>Flavobacteriales</taxon>
        <taxon>Flavobacteriaceae</taxon>
    </lineage>
</organism>
<dbReference type="EMBL" id="CP071795">
    <property type="protein sequence ID" value="QTD39213.1"/>
    <property type="molecule type" value="Genomic_DNA"/>
</dbReference>
<dbReference type="SUPFAM" id="SSF52833">
    <property type="entry name" value="Thioredoxin-like"/>
    <property type="match status" value="1"/>
</dbReference>
<dbReference type="PROSITE" id="PS51257">
    <property type="entry name" value="PROKAR_LIPOPROTEIN"/>
    <property type="match status" value="1"/>
</dbReference>
<evidence type="ECO:0000313" key="3">
    <source>
        <dbReference type="Proteomes" id="UP000663935"/>
    </source>
</evidence>
<sequence>MKKHQIITILLLFIFVFSCKEKSEKTKLSEQVENLDPKVNLTELETDFMKWWTYHSKNITLSSNFTGLNEKSDTIEKKQFLEKLITSNYIPIKLKSNERLETYKLFELDSFANKSIGSTIKNKSLLALKHFKMESTEFPKFNFTDLNDNDYNNKNTKGKIIVLKTWFINCVACVKEFPELNELVEKYKNRNDIIFLSLALDSKLELDEFLQKKFFEYKVVSNQREFIVKTLNLQIYPTHIIIDKNGIIQKVVNKASEMIPFFESKMKLTENVPPPPM</sequence>
<feature type="domain" description="Thioredoxin" evidence="1">
    <location>
        <begin position="132"/>
        <end position="273"/>
    </location>
</feature>
<proteinExistence type="predicted"/>
<reference evidence="2 3" key="1">
    <citation type="submission" date="2021-03" db="EMBL/GenBank/DDBJ databases">
        <title>Complete genome of Polaribacter_sp.G4M1.</title>
        <authorList>
            <person name="Jeong S.W."/>
            <person name="Bae J.W."/>
        </authorList>
    </citation>
    <scope>NUCLEOTIDE SEQUENCE [LARGE SCALE GENOMIC DNA]</scope>
    <source>
        <strain evidence="2 3">G4M1</strain>
    </source>
</reference>
<dbReference type="Proteomes" id="UP000663935">
    <property type="component" value="Chromosome"/>
</dbReference>
<accession>A0ABX7T155</accession>